<dbReference type="NCBIfam" id="NF001299">
    <property type="entry name" value="PRK00241.1"/>
    <property type="match status" value="1"/>
</dbReference>
<keyword evidence="3 6" id="KW-0378">Hydrolase</keyword>
<dbReference type="PROSITE" id="PS51462">
    <property type="entry name" value="NUDIX"/>
    <property type="match status" value="1"/>
</dbReference>
<evidence type="ECO:0000313" key="6">
    <source>
        <dbReference type="EMBL" id="MBV7276953.1"/>
    </source>
</evidence>
<dbReference type="PANTHER" id="PTHR42904:SF6">
    <property type="entry name" value="NAD-CAPPED RNA HYDROLASE NUDT12"/>
    <property type="match status" value="1"/>
</dbReference>
<keyword evidence="4" id="KW-0460">Magnesium</keyword>
<dbReference type="CDD" id="cd03429">
    <property type="entry name" value="NUDIX_NADH_pyrophosphatase_Nudt13"/>
    <property type="match status" value="1"/>
</dbReference>
<dbReference type="GO" id="GO:0006742">
    <property type="term" value="P:NADP+ catabolic process"/>
    <property type="evidence" value="ECO:0007669"/>
    <property type="project" value="TreeGrafter"/>
</dbReference>
<dbReference type="EMBL" id="JAEEGC010000242">
    <property type="protein sequence ID" value="MBV7276953.1"/>
    <property type="molecule type" value="Genomic_DNA"/>
</dbReference>
<gene>
    <name evidence="6" type="primary">nudC</name>
    <name evidence="6" type="ORF">I6U48_29220</name>
</gene>
<protein>
    <submittedName>
        <fullName evidence="6">NAD(+) diphosphatase</fullName>
        <ecNumber evidence="6">3.6.1.22</ecNumber>
    </submittedName>
</protein>
<evidence type="ECO:0000256" key="4">
    <source>
        <dbReference type="ARBA" id="ARBA00022842"/>
    </source>
</evidence>
<dbReference type="InterPro" id="IPR049734">
    <property type="entry name" value="NudC-like_C"/>
</dbReference>
<keyword evidence="7" id="KW-1185">Reference proteome</keyword>
<feature type="domain" description="Nudix hydrolase" evidence="5">
    <location>
        <begin position="129"/>
        <end position="252"/>
    </location>
</feature>
<name>A0A949U233_9CLOT</name>
<dbReference type="InterPro" id="IPR000086">
    <property type="entry name" value="NUDIX_hydrolase_dom"/>
</dbReference>
<dbReference type="GO" id="GO:0005829">
    <property type="term" value="C:cytosol"/>
    <property type="evidence" value="ECO:0007669"/>
    <property type="project" value="TreeGrafter"/>
</dbReference>
<evidence type="ECO:0000256" key="1">
    <source>
        <dbReference type="ARBA" id="ARBA00001946"/>
    </source>
</evidence>
<dbReference type="InterPro" id="IPR050241">
    <property type="entry name" value="NAD-cap_RNA_hydrolase_NudC"/>
</dbReference>
<dbReference type="RefSeq" id="WP_218324028.1">
    <property type="nucleotide sequence ID" value="NZ_JAEEGC010000242.1"/>
</dbReference>
<dbReference type="PANTHER" id="PTHR42904">
    <property type="entry name" value="NUDIX HYDROLASE, NUDC SUBFAMILY"/>
    <property type="match status" value="1"/>
</dbReference>
<organism evidence="6 7">
    <name type="scientific">Clostridium thailandense</name>
    <dbReference type="NCBI Taxonomy" id="2794346"/>
    <lineage>
        <taxon>Bacteria</taxon>
        <taxon>Bacillati</taxon>
        <taxon>Bacillota</taxon>
        <taxon>Clostridia</taxon>
        <taxon>Eubacteriales</taxon>
        <taxon>Clostridiaceae</taxon>
        <taxon>Clostridium</taxon>
    </lineage>
</organism>
<reference evidence="6" key="1">
    <citation type="submission" date="2020-12" db="EMBL/GenBank/DDBJ databases">
        <title>Clostridium thailandense sp. nov., a novel acetogenic bacterium isolated from peat land soil in Thailand.</title>
        <authorList>
            <person name="Chaikitkaew S."/>
            <person name="Birkeland N.K."/>
        </authorList>
    </citation>
    <scope>NUCLEOTIDE SEQUENCE</scope>
    <source>
        <strain evidence="6">PL3</strain>
    </source>
</reference>
<dbReference type="Proteomes" id="UP000694308">
    <property type="component" value="Unassembled WGS sequence"/>
</dbReference>
<evidence type="ECO:0000259" key="5">
    <source>
        <dbReference type="PROSITE" id="PS51462"/>
    </source>
</evidence>
<dbReference type="GO" id="GO:0035529">
    <property type="term" value="F:NADH pyrophosphatase activity"/>
    <property type="evidence" value="ECO:0007669"/>
    <property type="project" value="TreeGrafter"/>
</dbReference>
<evidence type="ECO:0000313" key="7">
    <source>
        <dbReference type="Proteomes" id="UP000694308"/>
    </source>
</evidence>
<dbReference type="GO" id="GO:0019677">
    <property type="term" value="P:NAD+ catabolic process"/>
    <property type="evidence" value="ECO:0007669"/>
    <property type="project" value="TreeGrafter"/>
</dbReference>
<dbReference type="GO" id="GO:0046872">
    <property type="term" value="F:metal ion binding"/>
    <property type="evidence" value="ECO:0007669"/>
    <property type="project" value="UniProtKB-KW"/>
</dbReference>
<sequence>MTKQFFIFKNNELLIKIENNLIFFPNESDINNLNINLINLDSFIIEDKNEFVLCEINELTNLPNKFKFYNFRSLISLLDKSTFNLAAKALHLASWNKTYKYCNKCGTLLNEKDDERAKICPECGFIIYPRISPAIITAVIKDKKLLLAHNTNFIDNMYSVIAGFVEPGETFEDCVAREVFEETSIRVKNIKYFGSQPWPFPDSLMVAFICEYESGELKVDGLEISDADWYDINKLPFIPKGGSIARKLIDWFVSNYKN</sequence>
<dbReference type="EC" id="3.6.1.22" evidence="6"/>
<dbReference type="Pfam" id="PF00293">
    <property type="entry name" value="NUDIX"/>
    <property type="match status" value="1"/>
</dbReference>
<keyword evidence="2" id="KW-0479">Metal-binding</keyword>
<evidence type="ECO:0000256" key="3">
    <source>
        <dbReference type="ARBA" id="ARBA00022801"/>
    </source>
</evidence>
<accession>A0A949U233</accession>
<dbReference type="AlphaFoldDB" id="A0A949U233"/>
<comment type="cofactor">
    <cofactor evidence="1">
        <name>Mg(2+)</name>
        <dbReference type="ChEBI" id="CHEBI:18420"/>
    </cofactor>
</comment>
<evidence type="ECO:0000256" key="2">
    <source>
        <dbReference type="ARBA" id="ARBA00022723"/>
    </source>
</evidence>
<proteinExistence type="predicted"/>
<comment type="caution">
    <text evidence="6">The sequence shown here is derived from an EMBL/GenBank/DDBJ whole genome shotgun (WGS) entry which is preliminary data.</text>
</comment>